<evidence type="ECO:0000313" key="1">
    <source>
        <dbReference type="EMBL" id="CBI82031.1"/>
    </source>
</evidence>
<protein>
    <submittedName>
        <fullName evidence="1">Uncharacterized protein</fullName>
    </submittedName>
</protein>
<accession>E6YYM0</accession>
<gene>
    <name evidence="1" type="ORF">B11C_20309</name>
</gene>
<sequence>MIKNYNYMAGAAGFEPATCGFGDRRSTN</sequence>
<reference evidence="1" key="1">
    <citation type="journal article" date="2011" name="PLoS Genet.">
        <title>Parallel evolution of a type IV secretion system in radiating lineages of the host-restricted bacterial pathogen Bartonella.</title>
        <authorList>
            <person name="Engel P."/>
            <person name="Salzburger W."/>
            <person name="Liesch M."/>
            <person name="Chang C.C."/>
            <person name="Maruyama S."/>
            <person name="Lanz C."/>
            <person name="Calteau A."/>
            <person name="Lajus A."/>
            <person name="Medigue C."/>
            <person name="Schuster S.C."/>
            <person name="Dehio C."/>
        </authorList>
    </citation>
    <scope>NUCLEOTIDE SEQUENCE</scope>
    <source>
        <strain evidence="1">R1</strain>
    </source>
</reference>
<dbReference type="EMBL" id="FN645507">
    <property type="protein sequence ID" value="CBI82031.1"/>
    <property type="molecule type" value="Genomic_DNA"/>
</dbReference>
<dbReference type="AlphaFoldDB" id="E6YYM0"/>
<name>E6YYM0_BARSR</name>
<organism evidence="1">
    <name type="scientific">Bartonella schoenbuchensis (strain DSM 13525 / NCTC 13165 / R1)</name>
    <dbReference type="NCBI Taxonomy" id="687861"/>
    <lineage>
        <taxon>Bacteria</taxon>
        <taxon>Pseudomonadati</taxon>
        <taxon>Pseudomonadota</taxon>
        <taxon>Alphaproteobacteria</taxon>
        <taxon>Hyphomicrobiales</taxon>
        <taxon>Bartonellaceae</taxon>
        <taxon>Bartonella</taxon>
    </lineage>
</organism>
<proteinExistence type="predicted"/>